<evidence type="ECO:0000256" key="2">
    <source>
        <dbReference type="ARBA" id="ARBA00023157"/>
    </source>
</evidence>
<dbReference type="InterPro" id="IPR003599">
    <property type="entry name" value="Ig_sub"/>
</dbReference>
<keyword evidence="1" id="KW-0732">Signal</keyword>
<dbReference type="PANTHER" id="PTHR11481">
    <property type="entry name" value="IMMUNOGLOBULIN FC RECEPTOR"/>
    <property type="match status" value="1"/>
</dbReference>
<dbReference type="PANTHER" id="PTHR11481:SF64">
    <property type="entry name" value="FC RECEPTOR-LIKE PROTEIN 4"/>
    <property type="match status" value="1"/>
</dbReference>
<evidence type="ECO:0000256" key="3">
    <source>
        <dbReference type="ARBA" id="ARBA00023319"/>
    </source>
</evidence>
<dbReference type="PROSITE" id="PS50835">
    <property type="entry name" value="IG_LIKE"/>
    <property type="match status" value="12"/>
</dbReference>
<dbReference type="Pfam" id="PF13927">
    <property type="entry name" value="Ig_3"/>
    <property type="match status" value="1"/>
</dbReference>
<feature type="domain" description="Ig-like" evidence="5">
    <location>
        <begin position="1144"/>
        <end position="1214"/>
    </location>
</feature>
<feature type="compositionally biased region" description="Basic and acidic residues" evidence="4">
    <location>
        <begin position="661"/>
        <end position="673"/>
    </location>
</feature>
<feature type="domain" description="Ig-like" evidence="5">
    <location>
        <begin position="1038"/>
        <end position="1127"/>
    </location>
</feature>
<dbReference type="InterPro" id="IPR013783">
    <property type="entry name" value="Ig-like_fold"/>
</dbReference>
<feature type="domain" description="Ig-like" evidence="5">
    <location>
        <begin position="214"/>
        <end position="272"/>
    </location>
</feature>
<dbReference type="GO" id="GO:0004888">
    <property type="term" value="F:transmembrane signaling receptor activity"/>
    <property type="evidence" value="ECO:0007669"/>
    <property type="project" value="TreeGrafter"/>
</dbReference>
<dbReference type="InterPro" id="IPR036179">
    <property type="entry name" value="Ig-like_dom_sf"/>
</dbReference>
<dbReference type="InterPro" id="IPR013151">
    <property type="entry name" value="Immunoglobulin_dom"/>
</dbReference>
<evidence type="ECO:0000313" key="7">
    <source>
        <dbReference type="RefSeq" id="XP_050931705.1"/>
    </source>
</evidence>
<dbReference type="SUPFAM" id="SSF48726">
    <property type="entry name" value="Immunoglobulin"/>
    <property type="match status" value="12"/>
</dbReference>
<dbReference type="Proteomes" id="UP000694890">
    <property type="component" value="Linkage group LG14"/>
</dbReference>
<dbReference type="Gene3D" id="2.60.40.10">
    <property type="entry name" value="Immunoglobulins"/>
    <property type="match status" value="13"/>
</dbReference>
<proteinExistence type="predicted"/>
<evidence type="ECO:0000313" key="6">
    <source>
        <dbReference type="Proteomes" id="UP000694890"/>
    </source>
</evidence>
<reference evidence="7" key="1">
    <citation type="submission" date="2025-08" db="UniProtKB">
        <authorList>
            <consortium name="RefSeq"/>
        </authorList>
    </citation>
    <scope>IDENTIFICATION</scope>
    <source>
        <tissue evidence="7">Brain</tissue>
    </source>
</reference>
<dbReference type="InterPro" id="IPR050488">
    <property type="entry name" value="Ig_Fc_receptor"/>
</dbReference>
<dbReference type="GeneID" id="108890818"/>
<feature type="domain" description="Ig-like" evidence="5">
    <location>
        <begin position="1220"/>
        <end position="1289"/>
    </location>
</feature>
<dbReference type="GO" id="GO:0006955">
    <property type="term" value="P:immune response"/>
    <property type="evidence" value="ECO:0007669"/>
    <property type="project" value="TreeGrafter"/>
</dbReference>
<evidence type="ECO:0000259" key="5">
    <source>
        <dbReference type="PROSITE" id="PS50835"/>
    </source>
</evidence>
<feature type="region of interest" description="Disordered" evidence="4">
    <location>
        <begin position="647"/>
        <end position="679"/>
    </location>
</feature>
<keyword evidence="3" id="KW-0393">Immunoglobulin domain</keyword>
<feature type="domain" description="Ig-like" evidence="5">
    <location>
        <begin position="295"/>
        <end position="373"/>
    </location>
</feature>
<organism evidence="6 7">
    <name type="scientific">Lates calcarifer</name>
    <name type="common">Barramundi</name>
    <name type="synonym">Holocentrus calcarifer</name>
    <dbReference type="NCBI Taxonomy" id="8187"/>
    <lineage>
        <taxon>Eukaryota</taxon>
        <taxon>Metazoa</taxon>
        <taxon>Chordata</taxon>
        <taxon>Craniata</taxon>
        <taxon>Vertebrata</taxon>
        <taxon>Euteleostomi</taxon>
        <taxon>Actinopterygii</taxon>
        <taxon>Neopterygii</taxon>
        <taxon>Teleostei</taxon>
        <taxon>Neoteleostei</taxon>
        <taxon>Acanthomorphata</taxon>
        <taxon>Carangaria</taxon>
        <taxon>Carangaria incertae sedis</taxon>
        <taxon>Centropomidae</taxon>
        <taxon>Lates</taxon>
    </lineage>
</organism>
<name>A0AAJ8BFQ5_LATCA</name>
<dbReference type="KEGG" id="lcf:108890818"/>
<dbReference type="RefSeq" id="XP_050931705.1">
    <property type="nucleotide sequence ID" value="XM_051075748.1"/>
</dbReference>
<dbReference type="SMART" id="SM00408">
    <property type="entry name" value="IGc2"/>
    <property type="match status" value="7"/>
</dbReference>
<protein>
    <submittedName>
        <fullName evidence="7">Uncharacterized protein LOC108890818</fullName>
    </submittedName>
</protein>
<dbReference type="Pfam" id="PF00047">
    <property type="entry name" value="ig"/>
    <property type="match status" value="1"/>
</dbReference>
<feature type="domain" description="Ig-like" evidence="5">
    <location>
        <begin position="767"/>
        <end position="852"/>
    </location>
</feature>
<dbReference type="GO" id="GO:0007166">
    <property type="term" value="P:cell surface receptor signaling pathway"/>
    <property type="evidence" value="ECO:0007669"/>
    <property type="project" value="TreeGrafter"/>
</dbReference>
<feature type="domain" description="Ig-like" evidence="5">
    <location>
        <begin position="1315"/>
        <end position="1391"/>
    </location>
</feature>
<keyword evidence="2" id="KW-1015">Disulfide bond</keyword>
<dbReference type="Pfam" id="PF13895">
    <property type="entry name" value="Ig_2"/>
    <property type="match status" value="1"/>
</dbReference>
<dbReference type="InterPro" id="IPR007110">
    <property type="entry name" value="Ig-like_dom"/>
</dbReference>
<dbReference type="SMART" id="SM00409">
    <property type="entry name" value="IG"/>
    <property type="match status" value="12"/>
</dbReference>
<feature type="domain" description="Ig-like" evidence="5">
    <location>
        <begin position="12"/>
        <end position="97"/>
    </location>
</feature>
<feature type="domain" description="Ig-like" evidence="5">
    <location>
        <begin position="947"/>
        <end position="1032"/>
    </location>
</feature>
<accession>A0AAJ8BFQ5</accession>
<evidence type="ECO:0000256" key="1">
    <source>
        <dbReference type="ARBA" id="ARBA00022729"/>
    </source>
</evidence>
<evidence type="ECO:0000256" key="4">
    <source>
        <dbReference type="SAM" id="MobiDB-lite"/>
    </source>
</evidence>
<sequence length="1432" mass="160851">MLTIHKIVSSRAVVTLKPNCTQIFSGETITLSCEIQGGGGTKWTYEWMKSASNTSVSHNEYKIRKALKSDSGNYWCKGRHSGNLYSSTEWSDAITLTVSQKKPKANINAERRVIPIGGSVTLTCTERLSPAWKYYWYRGDKRNPERKQLNAPNAVLQAKGQIRVSQEGLYWCRGGRGDPVYYTEYSEVITLYKLVANRAVVTVQPNWPKIYKEETITLKCDIKDEEDTEWEYEWKTSSSIKPPAQHETLIIAYRSYSGDYRCMGRKKNAQMSMTEWSDAFTLIVYDKNHSPTDKPRPVLTVSPSWLSPGASVTLNCEVEHPSAGWRFYWYKTVPDLSHNSYSYELLPGSSSGTEQDSYIVHGQTHTAGYVCRAGRGDRVYYTQYSEPKFVWSGDLHPAASLTVNPDRVQHFTSDSVSLSCEGNSAEWRVKRFTDKDLLDCSEWGTITGSTCNIHRLQEGDAVYWCESQSGEFSNAVNITGQTKDIILVSPVHPVTKGDPVTLGCKLTTTELDSNVFFYHNDKLIQNDTRQELNISAVSKSDEGFYKCECSGKESRQSWVAVKSLESSFPVPVLGGLLSGIVMIILLFLLCHYKKAKGSYCDRPIQSLSTNQDFAMDQTASETQQPVYSSLLHGDVSVYESIRGSKNTTDGTTGAFPSHHLTGLDKSDELGGHDDPEESSDYYNMREELANGSRGGGAYPTCHWARDGVHPVRTANPSQSQHLFLASLCFRNSDRVLVLDARMGQTLLCVLSLFLLSTFLDCGHIEDAELTLEPKSPYLFTGECITFTCDMRDGYDTDWHYTFNWNGQHIVSFDANNSYSLNLTADLSGDYQCIGHHKDLTNVTKQSNKVTLSVSAHRPTATLRADGTSIPVAGTLTLTCSVLVSGGWKYDWFRRTSDSYETMIVADGVQNSISVSHEGIYRCRGRRGNPGFFTEDSDEIRIEKTLSNRISVTRLHNWTQVYSGEAITVRCEIQGGGDTEWEYEWRTTSSYTPPMHSEYRLSSASVFCSGDYWCKGRRDLYSSTVWSDAFTLTVSSYKPRPTVMADKRTIPVEGNITLTCSVEDSTEWQYYWFRRSSHSSEARTIRDAEPHRDITISQGGIYHCRGRRKDTVFFTEDSNAVTIEKRVSNKAVVSLQPNWSLIFSGETVTVTCLIYGGGNTEWEYEWSKPNSNTVPMHNEYIISASVSNSGNYRCRGKDKLDVYSSTEWSDILTLTVSAERPNANLSADQRAFPAGGSVPLACSVNPSSSDWSYYWYRAKKSSEPQMRQDAVFYSSGQAVSVSQEGLYICRGGRGDPVYYTEYSHSVNIHKIVTNRAVVTLQPAWPKIYSGETITVRCEIQGGGDTEWEYEWETTTSFKPSNQHEHRISPASSSHSGDYWCKGRVKSSQQNSTGWSNCLTLKVFFVNHSPTDKPRCPHCVSIMAESRSLSNSEL</sequence>
<dbReference type="GO" id="GO:0009897">
    <property type="term" value="C:external side of plasma membrane"/>
    <property type="evidence" value="ECO:0007669"/>
    <property type="project" value="TreeGrafter"/>
</dbReference>
<gene>
    <name evidence="7" type="primary">LOC108890818</name>
</gene>
<dbReference type="InterPro" id="IPR003598">
    <property type="entry name" value="Ig_sub2"/>
</dbReference>
<feature type="domain" description="Ig-like" evidence="5">
    <location>
        <begin position="483"/>
        <end position="565"/>
    </location>
</feature>
<feature type="domain" description="Ig-like" evidence="5">
    <location>
        <begin position="103"/>
        <end position="173"/>
    </location>
</feature>
<feature type="domain" description="Ig-like" evidence="5">
    <location>
        <begin position="858"/>
        <end position="946"/>
    </location>
</feature>